<organism evidence="2 3">
    <name type="scientific">candidate division CPR3 bacterium GW2011_GWF2_35_18</name>
    <dbReference type="NCBI Taxonomy" id="1618350"/>
    <lineage>
        <taxon>Bacteria</taxon>
        <taxon>Bacteria division CPR3</taxon>
    </lineage>
</organism>
<gene>
    <name evidence="2" type="ORF">UR67_C0008G0007</name>
</gene>
<dbReference type="EMBL" id="LBQB01000008">
    <property type="protein sequence ID" value="KKP69251.1"/>
    <property type="molecule type" value="Genomic_DNA"/>
</dbReference>
<evidence type="ECO:0000313" key="3">
    <source>
        <dbReference type="Proteomes" id="UP000034581"/>
    </source>
</evidence>
<evidence type="ECO:0000256" key="1">
    <source>
        <dbReference type="SAM" id="Phobius"/>
    </source>
</evidence>
<evidence type="ECO:0000313" key="2">
    <source>
        <dbReference type="EMBL" id="KKP69251.1"/>
    </source>
</evidence>
<keyword evidence="1" id="KW-1133">Transmembrane helix</keyword>
<feature type="transmembrane region" description="Helical" evidence="1">
    <location>
        <begin position="95"/>
        <end position="116"/>
    </location>
</feature>
<proteinExistence type="predicted"/>
<accession>A0A0G0BZG6</accession>
<protein>
    <submittedName>
        <fullName evidence="2">Uncharacterized protein</fullName>
    </submittedName>
</protein>
<feature type="transmembrane region" description="Helical" evidence="1">
    <location>
        <begin position="21"/>
        <end position="41"/>
    </location>
</feature>
<name>A0A0G0BZG6_UNCC3</name>
<keyword evidence="1" id="KW-0812">Transmembrane</keyword>
<keyword evidence="1" id="KW-0472">Membrane</keyword>
<dbReference type="STRING" id="1618350.UR67_C0008G0007"/>
<reference evidence="2 3" key="1">
    <citation type="journal article" date="2015" name="Nature">
        <title>rRNA introns, odd ribosomes, and small enigmatic genomes across a large radiation of phyla.</title>
        <authorList>
            <person name="Brown C.T."/>
            <person name="Hug L.A."/>
            <person name="Thomas B.C."/>
            <person name="Sharon I."/>
            <person name="Castelle C.J."/>
            <person name="Singh A."/>
            <person name="Wilkins M.J."/>
            <person name="Williams K.H."/>
            <person name="Banfield J.F."/>
        </authorList>
    </citation>
    <scope>NUCLEOTIDE SEQUENCE [LARGE SCALE GENOMIC DNA]</scope>
</reference>
<comment type="caution">
    <text evidence="2">The sequence shown here is derived from an EMBL/GenBank/DDBJ whole genome shotgun (WGS) entry which is preliminary data.</text>
</comment>
<sequence length="128" mass="14997">MIMAVKNTTRNQEAPSKRLMIALNIIKVIVVLILAGTITYLSDNFHNFEMVDKDVEYGIWHGFPLSFYFEGYHINWGNYPETPIADWVNIRRYNYVNMAIDFIIYAIFIGGILYLIEKGLKKLLKITW</sequence>
<dbReference type="Proteomes" id="UP000034581">
    <property type="component" value="Unassembled WGS sequence"/>
</dbReference>
<dbReference type="AlphaFoldDB" id="A0A0G0BZG6"/>